<feature type="transmembrane region" description="Helical" evidence="8">
    <location>
        <begin position="74"/>
        <end position="95"/>
    </location>
</feature>
<sequence length="485" mass="52142">MAQTSFLSSAAAIVWLVFFAALFAIAGMLYARRRRDSLEEFITARGSQGSLATSLTLMASALGAWILFSPPQAATWGGIAAVIGYALGAMAPRLAMIPLGQRMRALIPRGHSLTEFLMARYGRGMYLTALLIMLFYMFIAMTAEITAIALLVTLIAPVPLWVTAAIVMGFTLLYTSYGGLRASIFTDQIQIVLIVPLLLALVALGWWVTGGPAPVVRSLRETAPQLLDITSATGIKAGLTFFVAILLTEIFHQGNWQRVYAARNTRDMRRGFLLGGVLVGPFILAMGLFGLAFMARSPQGDSSVALFSVIMPALPLWLAVALIPLGLALVMSSADTVINAVSSIVAVDIGKLYPRVSTAVLLRLARWLILLLAIPVLIVAAQGYSVLYLFLLADLLCAAAAFPVFFGLYNRRHDGLDAVLATLSGLAAGLWMFPRPGQPMDTLLEAFLLAALVPVGMIGVLQLVRRARALFDLQSLAGSVRRLDR</sequence>
<dbReference type="AlphaFoldDB" id="A0A0U1PXW6"/>
<dbReference type="InterPro" id="IPR001734">
    <property type="entry name" value="Na/solute_symporter"/>
</dbReference>
<feature type="transmembrane region" description="Helical" evidence="8">
    <location>
        <begin position="6"/>
        <end position="30"/>
    </location>
</feature>
<dbReference type="EMBL" id="LBNQ01000033">
    <property type="protein sequence ID" value="KKW67360.1"/>
    <property type="molecule type" value="Genomic_DNA"/>
</dbReference>
<dbReference type="GO" id="GO:0015606">
    <property type="term" value="F:spermidine transmembrane transporter activity"/>
    <property type="evidence" value="ECO:0007669"/>
    <property type="project" value="TreeGrafter"/>
</dbReference>
<dbReference type="GO" id="GO:0005886">
    <property type="term" value="C:plasma membrane"/>
    <property type="evidence" value="ECO:0007669"/>
    <property type="project" value="TreeGrafter"/>
</dbReference>
<evidence type="ECO:0000313" key="9">
    <source>
        <dbReference type="EMBL" id="KKW67360.1"/>
    </source>
</evidence>
<evidence type="ECO:0000256" key="8">
    <source>
        <dbReference type="SAM" id="Phobius"/>
    </source>
</evidence>
<comment type="caution">
    <text evidence="9">The sequence shown here is derived from an EMBL/GenBank/DDBJ whole genome shotgun (WGS) entry which is preliminary data.</text>
</comment>
<dbReference type="PANTHER" id="PTHR48086">
    <property type="entry name" value="SODIUM/PROLINE SYMPORTER-RELATED"/>
    <property type="match status" value="1"/>
</dbReference>
<feature type="transmembrane region" description="Helical" evidence="8">
    <location>
        <begin position="229"/>
        <end position="251"/>
    </location>
</feature>
<keyword evidence="4 8" id="KW-0812">Transmembrane</keyword>
<dbReference type="PATRIC" id="fig|1610491.3.peg.2335"/>
<dbReference type="OrthoDB" id="9789704at2"/>
<comment type="similarity">
    <text evidence="2 7">Belongs to the sodium:solute symporter (SSF) (TC 2.A.21) family.</text>
</comment>
<keyword evidence="10" id="KW-1185">Reference proteome</keyword>
<evidence type="ECO:0000256" key="6">
    <source>
        <dbReference type="ARBA" id="ARBA00023136"/>
    </source>
</evidence>
<feature type="transmembrane region" description="Helical" evidence="8">
    <location>
        <begin position="189"/>
        <end position="209"/>
    </location>
</feature>
<keyword evidence="3" id="KW-0813">Transport</keyword>
<evidence type="ECO:0000256" key="7">
    <source>
        <dbReference type="RuleBase" id="RU362091"/>
    </source>
</evidence>
<name>A0A0U1PXW6_9BURK</name>
<keyword evidence="6 8" id="KW-0472">Membrane</keyword>
<dbReference type="PANTHER" id="PTHR48086:SF10">
    <property type="entry name" value="AGR155CP"/>
    <property type="match status" value="1"/>
</dbReference>
<evidence type="ECO:0000313" key="10">
    <source>
        <dbReference type="Proteomes" id="UP000050580"/>
    </source>
</evidence>
<feature type="transmembrane region" description="Helical" evidence="8">
    <location>
        <begin position="51"/>
        <end position="68"/>
    </location>
</feature>
<dbReference type="STRING" id="1610491.AAV94_10980"/>
<dbReference type="Proteomes" id="UP000050580">
    <property type="component" value="Unassembled WGS sequence"/>
</dbReference>
<reference evidence="9 10" key="1">
    <citation type="submission" date="2015-05" db="EMBL/GenBank/DDBJ databases">
        <title>Draft genome sequence of Lampropedia sp. CT6, isolated from the microbial mat of a hot water spring, located at Manikaran, India.</title>
        <authorList>
            <person name="Tripathi C."/>
            <person name="Rani P."/>
            <person name="Mahato N.K."/>
            <person name="Lal R."/>
        </authorList>
    </citation>
    <scope>NUCLEOTIDE SEQUENCE [LARGE SCALE GENOMIC DNA]</scope>
    <source>
        <strain evidence="9 10">CT6</strain>
    </source>
</reference>
<feature type="transmembrane region" description="Helical" evidence="8">
    <location>
        <begin position="360"/>
        <end position="381"/>
    </location>
</feature>
<keyword evidence="5 8" id="KW-1133">Transmembrane helix</keyword>
<organism evidence="9 10">
    <name type="scientific">Lampropedia cohaerens</name>
    <dbReference type="NCBI Taxonomy" id="1610491"/>
    <lineage>
        <taxon>Bacteria</taxon>
        <taxon>Pseudomonadati</taxon>
        <taxon>Pseudomonadota</taxon>
        <taxon>Betaproteobacteria</taxon>
        <taxon>Burkholderiales</taxon>
        <taxon>Comamonadaceae</taxon>
        <taxon>Lampropedia</taxon>
    </lineage>
</organism>
<dbReference type="RefSeq" id="WP_046742289.1">
    <property type="nucleotide sequence ID" value="NZ_LBNQ01000033.1"/>
</dbReference>
<accession>A0A0U1PXW6</accession>
<proteinExistence type="inferred from homology"/>
<comment type="subcellular location">
    <subcellularLocation>
        <location evidence="1">Membrane</location>
        <topology evidence="1">Multi-pass membrane protein</topology>
    </subcellularLocation>
</comment>
<evidence type="ECO:0000256" key="4">
    <source>
        <dbReference type="ARBA" id="ARBA00022692"/>
    </source>
</evidence>
<feature type="transmembrane region" description="Helical" evidence="8">
    <location>
        <begin position="158"/>
        <end position="177"/>
    </location>
</feature>
<feature type="transmembrane region" description="Helical" evidence="8">
    <location>
        <begin position="446"/>
        <end position="464"/>
    </location>
</feature>
<dbReference type="Pfam" id="PF00474">
    <property type="entry name" value="SSF"/>
    <property type="match status" value="1"/>
</dbReference>
<evidence type="ECO:0000256" key="3">
    <source>
        <dbReference type="ARBA" id="ARBA00022448"/>
    </source>
</evidence>
<protein>
    <submittedName>
        <fullName evidence="9">Sodium:solute symporter</fullName>
    </submittedName>
</protein>
<evidence type="ECO:0000256" key="2">
    <source>
        <dbReference type="ARBA" id="ARBA00006434"/>
    </source>
</evidence>
<evidence type="ECO:0000256" key="1">
    <source>
        <dbReference type="ARBA" id="ARBA00004141"/>
    </source>
</evidence>
<dbReference type="InterPro" id="IPR050277">
    <property type="entry name" value="Sodium:Solute_Symporter"/>
</dbReference>
<feature type="transmembrane region" description="Helical" evidence="8">
    <location>
        <begin position="387"/>
        <end position="409"/>
    </location>
</feature>
<feature type="transmembrane region" description="Helical" evidence="8">
    <location>
        <begin position="272"/>
        <end position="293"/>
    </location>
</feature>
<dbReference type="Gene3D" id="1.20.1730.10">
    <property type="entry name" value="Sodium/glucose cotransporter"/>
    <property type="match status" value="1"/>
</dbReference>
<evidence type="ECO:0000256" key="5">
    <source>
        <dbReference type="ARBA" id="ARBA00022989"/>
    </source>
</evidence>
<feature type="transmembrane region" description="Helical" evidence="8">
    <location>
        <begin position="416"/>
        <end position="434"/>
    </location>
</feature>
<dbReference type="PROSITE" id="PS50283">
    <property type="entry name" value="NA_SOLUT_SYMP_3"/>
    <property type="match status" value="1"/>
</dbReference>
<feature type="transmembrane region" description="Helical" evidence="8">
    <location>
        <begin position="126"/>
        <end position="152"/>
    </location>
</feature>
<gene>
    <name evidence="9" type="ORF">AAV94_10980</name>
</gene>
<feature type="transmembrane region" description="Helical" evidence="8">
    <location>
        <begin position="305"/>
        <end position="330"/>
    </location>
</feature>
<dbReference type="InterPro" id="IPR038377">
    <property type="entry name" value="Na/Glc_symporter_sf"/>
</dbReference>